<reference evidence="3" key="1">
    <citation type="submission" date="2015-05" db="EMBL/GenBank/DDBJ databases">
        <authorList>
            <person name="Fogelqvist Johan"/>
        </authorList>
    </citation>
    <scope>NUCLEOTIDE SEQUENCE [LARGE SCALE GENOMIC DNA]</scope>
</reference>
<proteinExistence type="predicted"/>
<gene>
    <name evidence="2" type="ORF">BN1723_001634</name>
</gene>
<protein>
    <submittedName>
        <fullName evidence="2">Uncharacterized protein</fullName>
    </submittedName>
</protein>
<sequence length="141" mass="16097">MSASKGALFGGALWQRILLGRAQLLGYLDRYYQVFMWNRRLQHFHCHSAERSRAFDKMRRMRSLRISKAPESWNREGCVRSFSQDLRQSSITKGLNLAQTELSSHTGSQSYASAAAGKSYDMATLDPSSRESEMTRPWTSP</sequence>
<evidence type="ECO:0000313" key="2">
    <source>
        <dbReference type="EMBL" id="CRK05822.1"/>
    </source>
</evidence>
<dbReference type="Proteomes" id="UP000045706">
    <property type="component" value="Unassembled WGS sequence"/>
</dbReference>
<dbReference type="AlphaFoldDB" id="A0A0G4KKR9"/>
<name>A0A0G4KKR9_VERLO</name>
<evidence type="ECO:0000313" key="3">
    <source>
        <dbReference type="Proteomes" id="UP000045706"/>
    </source>
</evidence>
<feature type="compositionally biased region" description="Polar residues" evidence="1">
    <location>
        <begin position="103"/>
        <end position="112"/>
    </location>
</feature>
<evidence type="ECO:0000256" key="1">
    <source>
        <dbReference type="SAM" id="MobiDB-lite"/>
    </source>
</evidence>
<feature type="region of interest" description="Disordered" evidence="1">
    <location>
        <begin position="103"/>
        <end position="141"/>
    </location>
</feature>
<organism evidence="2 3">
    <name type="scientific">Verticillium longisporum</name>
    <name type="common">Verticillium dahliae var. longisporum</name>
    <dbReference type="NCBI Taxonomy" id="100787"/>
    <lineage>
        <taxon>Eukaryota</taxon>
        <taxon>Fungi</taxon>
        <taxon>Dikarya</taxon>
        <taxon>Ascomycota</taxon>
        <taxon>Pezizomycotina</taxon>
        <taxon>Sordariomycetes</taxon>
        <taxon>Hypocreomycetidae</taxon>
        <taxon>Glomerellales</taxon>
        <taxon>Plectosphaerellaceae</taxon>
        <taxon>Verticillium</taxon>
    </lineage>
</organism>
<dbReference type="EMBL" id="CVQI01001113">
    <property type="protein sequence ID" value="CRK05822.1"/>
    <property type="molecule type" value="Genomic_DNA"/>
</dbReference>
<accession>A0A0G4KKR9</accession>